<name>A0A6C0I6E3_9ZZZZ</name>
<dbReference type="InterPro" id="IPR036361">
    <property type="entry name" value="SAP_dom_sf"/>
</dbReference>
<dbReference type="Gene3D" id="1.10.720.30">
    <property type="entry name" value="SAP domain"/>
    <property type="match status" value="1"/>
</dbReference>
<dbReference type="PROSITE" id="PS50800">
    <property type="entry name" value="SAP"/>
    <property type="match status" value="1"/>
</dbReference>
<organism evidence="2">
    <name type="scientific">viral metagenome</name>
    <dbReference type="NCBI Taxonomy" id="1070528"/>
    <lineage>
        <taxon>unclassified sequences</taxon>
        <taxon>metagenomes</taxon>
        <taxon>organismal metagenomes</taxon>
    </lineage>
</organism>
<dbReference type="InterPro" id="IPR003034">
    <property type="entry name" value="SAP_dom"/>
</dbReference>
<dbReference type="Pfam" id="PF02037">
    <property type="entry name" value="SAP"/>
    <property type="match status" value="1"/>
</dbReference>
<sequence>MSQPQPGNTTINININHLNDVHNYIHNDINLINEFNNIYNNDNAINPINPINPINTNNEIYADSDKSKKKVSKRVCKKSASAGMMPAFSEYDAFMKSEYKVSELKDMCKHYGIKCSGTKQELKLRVHTHLIQSHHVKRIQRMIRGKFIKMHDRMSGPAYKYRSLCVNDTDFYSMERMSDIQRNQFISFKDDAGMVYGFDIMSLYTYYDSEMDNGRSAPLNPYNRAPFPLTLRRQMHRKIRLTNILGVSCKVEEEPEPVLSQQQRDEQLLFIVFQQINSHGHYADSAWFSELNVVGIMRFMRELADIWNYRAQIMPQLKQEICPPNGDPFRYVDLRYIQPDMIKHQGIQIINTFVTSGTNRDSQSLGAYYVLSALTLVSQPAQAAMPWLYESVVYVP</sequence>
<dbReference type="SUPFAM" id="SSF68906">
    <property type="entry name" value="SAP domain"/>
    <property type="match status" value="1"/>
</dbReference>
<feature type="domain" description="SAP" evidence="1">
    <location>
        <begin position="96"/>
        <end position="130"/>
    </location>
</feature>
<dbReference type="AlphaFoldDB" id="A0A6C0I6E3"/>
<evidence type="ECO:0000313" key="2">
    <source>
        <dbReference type="EMBL" id="QHT87926.1"/>
    </source>
</evidence>
<dbReference type="EMBL" id="MN740104">
    <property type="protein sequence ID" value="QHT87926.1"/>
    <property type="molecule type" value="Genomic_DNA"/>
</dbReference>
<proteinExistence type="predicted"/>
<accession>A0A6C0I6E3</accession>
<protein>
    <recommendedName>
        <fullName evidence="1">SAP domain-containing protein</fullName>
    </recommendedName>
</protein>
<dbReference type="SMART" id="SM00513">
    <property type="entry name" value="SAP"/>
    <property type="match status" value="1"/>
</dbReference>
<reference evidence="2" key="1">
    <citation type="journal article" date="2020" name="Nature">
        <title>Giant virus diversity and host interactions through global metagenomics.</title>
        <authorList>
            <person name="Schulz F."/>
            <person name="Roux S."/>
            <person name="Paez-Espino D."/>
            <person name="Jungbluth S."/>
            <person name="Walsh D.A."/>
            <person name="Denef V.J."/>
            <person name="McMahon K.D."/>
            <person name="Konstantinidis K.T."/>
            <person name="Eloe-Fadrosh E.A."/>
            <person name="Kyrpides N.C."/>
            <person name="Woyke T."/>
        </authorList>
    </citation>
    <scope>NUCLEOTIDE SEQUENCE</scope>
    <source>
        <strain evidence="2">GVMAG-M-3300023184-191</strain>
    </source>
</reference>
<evidence type="ECO:0000259" key="1">
    <source>
        <dbReference type="PROSITE" id="PS50800"/>
    </source>
</evidence>